<sequence>AVTDGEKVREDFNDNMDLIDAQFNPIYLAPQLKASVSITGGSITGITEFSVNKPSETIATNAAWLTLGSTVVTGDLTGLRTVITSSAASGGDAATGQNVRGVYGQAVCAASKHAGLLQGGLFTASTAAGNVTAYNVHVLCGHYSAGASADIDGDLYVGYLRAQTRSTNYRDVAGHDCLLALENEAIEGSGMTMNSAIRIFDTNVGGSGFTYGIDLSDADIATADIRLQHGETIDNTVDGTINFGTASVSLTGTFTATAFAGNLL</sequence>
<evidence type="ECO:0000313" key="1">
    <source>
        <dbReference type="EMBL" id="GAH63519.1"/>
    </source>
</evidence>
<dbReference type="AlphaFoldDB" id="X1IBP7"/>
<feature type="non-terminal residue" evidence="1">
    <location>
        <position position="264"/>
    </location>
</feature>
<accession>X1IBP7</accession>
<organism evidence="1">
    <name type="scientific">marine sediment metagenome</name>
    <dbReference type="NCBI Taxonomy" id="412755"/>
    <lineage>
        <taxon>unclassified sequences</taxon>
        <taxon>metagenomes</taxon>
        <taxon>ecological metagenomes</taxon>
    </lineage>
</organism>
<protein>
    <submittedName>
        <fullName evidence="1">Uncharacterized protein</fullName>
    </submittedName>
</protein>
<comment type="caution">
    <text evidence="1">The sequence shown here is derived from an EMBL/GenBank/DDBJ whole genome shotgun (WGS) entry which is preliminary data.</text>
</comment>
<feature type="non-terminal residue" evidence="1">
    <location>
        <position position="1"/>
    </location>
</feature>
<name>X1IBP7_9ZZZZ</name>
<gene>
    <name evidence="1" type="ORF">S03H2_48300</name>
</gene>
<reference evidence="1" key="1">
    <citation type="journal article" date="2014" name="Front. Microbiol.">
        <title>High frequency of phylogenetically diverse reductive dehalogenase-homologous genes in deep subseafloor sedimentary metagenomes.</title>
        <authorList>
            <person name="Kawai M."/>
            <person name="Futagami T."/>
            <person name="Toyoda A."/>
            <person name="Takaki Y."/>
            <person name="Nishi S."/>
            <person name="Hori S."/>
            <person name="Arai W."/>
            <person name="Tsubouchi T."/>
            <person name="Morono Y."/>
            <person name="Uchiyama I."/>
            <person name="Ito T."/>
            <person name="Fujiyama A."/>
            <person name="Inagaki F."/>
            <person name="Takami H."/>
        </authorList>
    </citation>
    <scope>NUCLEOTIDE SEQUENCE</scope>
    <source>
        <strain evidence="1">Expedition CK06-06</strain>
    </source>
</reference>
<dbReference type="EMBL" id="BARU01030445">
    <property type="protein sequence ID" value="GAH63519.1"/>
    <property type="molecule type" value="Genomic_DNA"/>
</dbReference>
<proteinExistence type="predicted"/>